<dbReference type="Proteomes" id="UP001295423">
    <property type="component" value="Unassembled WGS sequence"/>
</dbReference>
<keyword evidence="4" id="KW-1185">Reference proteome</keyword>
<feature type="transmembrane region" description="Helical" evidence="2">
    <location>
        <begin position="45"/>
        <end position="67"/>
    </location>
</feature>
<evidence type="ECO:0000313" key="3">
    <source>
        <dbReference type="EMBL" id="CAJ1966380.1"/>
    </source>
</evidence>
<keyword evidence="2" id="KW-1133">Transmembrane helix</keyword>
<keyword evidence="2" id="KW-0812">Transmembrane</keyword>
<feature type="transmembrane region" description="Helical" evidence="2">
    <location>
        <begin position="119"/>
        <end position="141"/>
    </location>
</feature>
<organism evidence="3 4">
    <name type="scientific">Cylindrotheca closterium</name>
    <dbReference type="NCBI Taxonomy" id="2856"/>
    <lineage>
        <taxon>Eukaryota</taxon>
        <taxon>Sar</taxon>
        <taxon>Stramenopiles</taxon>
        <taxon>Ochrophyta</taxon>
        <taxon>Bacillariophyta</taxon>
        <taxon>Bacillariophyceae</taxon>
        <taxon>Bacillariophycidae</taxon>
        <taxon>Bacillariales</taxon>
        <taxon>Bacillariaceae</taxon>
        <taxon>Cylindrotheca</taxon>
    </lineage>
</organism>
<evidence type="ECO:0000313" key="4">
    <source>
        <dbReference type="Proteomes" id="UP001295423"/>
    </source>
</evidence>
<feature type="region of interest" description="Disordered" evidence="1">
    <location>
        <begin position="1"/>
        <end position="38"/>
    </location>
</feature>
<dbReference type="AlphaFoldDB" id="A0AAD2G9G8"/>
<sequence>MASPSQAQFVQPTTTIPDGRHVEDYMQSSSSPPLASPNPPSPLNCLAIASIILCISGVGLGLAAGSYASASHAYNNGQEFDLLWAQLYGLLGIAAFATAIPLLACGASRYQNIRGSKGLPVMMIIAWIAYGLGMMGALILLGRSLFFGKVEVIWVYLAILYNVIPYYIMMGHAEHSRRR</sequence>
<feature type="transmembrane region" description="Helical" evidence="2">
    <location>
        <begin position="153"/>
        <end position="169"/>
    </location>
</feature>
<keyword evidence="2" id="KW-0472">Membrane</keyword>
<dbReference type="EMBL" id="CAKOGP040002280">
    <property type="protein sequence ID" value="CAJ1966380.1"/>
    <property type="molecule type" value="Genomic_DNA"/>
</dbReference>
<protein>
    <submittedName>
        <fullName evidence="3">Uncharacterized protein</fullName>
    </submittedName>
</protein>
<comment type="caution">
    <text evidence="3">The sequence shown here is derived from an EMBL/GenBank/DDBJ whole genome shotgun (WGS) entry which is preliminary data.</text>
</comment>
<proteinExistence type="predicted"/>
<feature type="compositionally biased region" description="Polar residues" evidence="1">
    <location>
        <begin position="1"/>
        <end position="16"/>
    </location>
</feature>
<accession>A0AAD2G9G8</accession>
<feature type="transmembrane region" description="Helical" evidence="2">
    <location>
        <begin position="87"/>
        <end position="107"/>
    </location>
</feature>
<reference evidence="3" key="1">
    <citation type="submission" date="2023-08" db="EMBL/GenBank/DDBJ databases">
        <authorList>
            <person name="Audoor S."/>
            <person name="Bilcke G."/>
        </authorList>
    </citation>
    <scope>NUCLEOTIDE SEQUENCE</scope>
</reference>
<name>A0AAD2G9G8_9STRA</name>
<evidence type="ECO:0000256" key="2">
    <source>
        <dbReference type="SAM" id="Phobius"/>
    </source>
</evidence>
<evidence type="ECO:0000256" key="1">
    <source>
        <dbReference type="SAM" id="MobiDB-lite"/>
    </source>
</evidence>
<gene>
    <name evidence="3" type="ORF">CYCCA115_LOCUS21964</name>
</gene>